<protein>
    <submittedName>
        <fullName evidence="3">Uncharacterized protein</fullName>
    </submittedName>
</protein>
<gene>
    <name evidence="3" type="ORF">P154DRAFT_519599</name>
</gene>
<feature type="transmembrane region" description="Helical" evidence="2">
    <location>
        <begin position="506"/>
        <end position="537"/>
    </location>
</feature>
<proteinExistence type="predicted"/>
<accession>A0A6A5WTA3</accession>
<dbReference type="OrthoDB" id="3681186at2759"/>
<sequence length="571" mass="64316">MDQPDTYSLTSRPVPVEPRTDRIGQETTGGLRERAHRIENSSDRTLEWVESIPQQFWVPPDGTTSTPNQGLGTYGFKNVLVRANGFVNLVAYFAVTGNAPPDHGSEERVVAIHPRVATEELVKSWDPKLALYPFVSIIVISFYMCRAIANVEVSFGNGELFKEACPTDGRRTQTGAFVKLFAATVTTIGINGHLGSLTGSEDWKRELVRVLETIVSPLATLCRFSMALCYEIHDTWSRFQTMEPQLSIRDRIARFCKIHVHAPLSNSSQPLVCTVNLQHLRATSLPRNLKWSSRVLILIILFAQYMQAFVLLIRRYKSHATSTVDTAMLLMAISGITALVQSLAVSMINTEWSFQQYSQPCLDQQCHAPECIGVKKSLGLPTPLSKTLFVYTPTSLPMHVLHVIAGGYLQLQTLSLREDKRGVVNLCTSLGGILYFWIWSIDLLRAVDASFQTWSSYHGQLQRRGKSQAQQQGIAPLPSVQAGDLFPSILWEKVVSSRYEFVFHSVVWLIGCVSLILAIVMPLLETILVFFPCVYLYHQIAEETKTWARIDSKTPCPMLWKDDLEDMLWWF</sequence>
<feature type="transmembrane region" description="Helical" evidence="2">
    <location>
        <begin position="295"/>
        <end position="314"/>
    </location>
</feature>
<reference evidence="3" key="1">
    <citation type="journal article" date="2020" name="Stud. Mycol.">
        <title>101 Dothideomycetes genomes: a test case for predicting lifestyles and emergence of pathogens.</title>
        <authorList>
            <person name="Haridas S."/>
            <person name="Albert R."/>
            <person name="Binder M."/>
            <person name="Bloem J."/>
            <person name="Labutti K."/>
            <person name="Salamov A."/>
            <person name="Andreopoulos B."/>
            <person name="Baker S."/>
            <person name="Barry K."/>
            <person name="Bills G."/>
            <person name="Bluhm B."/>
            <person name="Cannon C."/>
            <person name="Castanera R."/>
            <person name="Culley D."/>
            <person name="Daum C."/>
            <person name="Ezra D."/>
            <person name="Gonzalez J."/>
            <person name="Henrissat B."/>
            <person name="Kuo A."/>
            <person name="Liang C."/>
            <person name="Lipzen A."/>
            <person name="Lutzoni F."/>
            <person name="Magnuson J."/>
            <person name="Mondo S."/>
            <person name="Nolan M."/>
            <person name="Ohm R."/>
            <person name="Pangilinan J."/>
            <person name="Park H.-J."/>
            <person name="Ramirez L."/>
            <person name="Alfaro M."/>
            <person name="Sun H."/>
            <person name="Tritt A."/>
            <person name="Yoshinaga Y."/>
            <person name="Zwiers L.-H."/>
            <person name="Turgeon B."/>
            <person name="Goodwin S."/>
            <person name="Spatafora J."/>
            <person name="Crous P."/>
            <person name="Grigoriev I."/>
        </authorList>
    </citation>
    <scope>NUCLEOTIDE SEQUENCE</scope>
    <source>
        <strain evidence="3">CBS 123094</strain>
    </source>
</reference>
<evidence type="ECO:0000256" key="2">
    <source>
        <dbReference type="SAM" id="Phobius"/>
    </source>
</evidence>
<dbReference type="EMBL" id="ML977569">
    <property type="protein sequence ID" value="KAF2004009.1"/>
    <property type="molecule type" value="Genomic_DNA"/>
</dbReference>
<feature type="transmembrane region" description="Helical" evidence="2">
    <location>
        <begin position="423"/>
        <end position="441"/>
    </location>
</feature>
<organism evidence="3 4">
    <name type="scientific">Amniculicola lignicola CBS 123094</name>
    <dbReference type="NCBI Taxonomy" id="1392246"/>
    <lineage>
        <taxon>Eukaryota</taxon>
        <taxon>Fungi</taxon>
        <taxon>Dikarya</taxon>
        <taxon>Ascomycota</taxon>
        <taxon>Pezizomycotina</taxon>
        <taxon>Dothideomycetes</taxon>
        <taxon>Pleosporomycetidae</taxon>
        <taxon>Pleosporales</taxon>
        <taxon>Amniculicolaceae</taxon>
        <taxon>Amniculicola</taxon>
    </lineage>
</organism>
<keyword evidence="2" id="KW-0812">Transmembrane</keyword>
<evidence type="ECO:0000256" key="1">
    <source>
        <dbReference type="SAM" id="MobiDB-lite"/>
    </source>
</evidence>
<evidence type="ECO:0000313" key="3">
    <source>
        <dbReference type="EMBL" id="KAF2004009.1"/>
    </source>
</evidence>
<feature type="transmembrane region" description="Helical" evidence="2">
    <location>
        <begin position="388"/>
        <end position="411"/>
    </location>
</feature>
<feature type="compositionally biased region" description="Polar residues" evidence="1">
    <location>
        <begin position="1"/>
        <end position="11"/>
    </location>
</feature>
<name>A0A6A5WTA3_9PLEO</name>
<keyword evidence="2" id="KW-0472">Membrane</keyword>
<keyword evidence="4" id="KW-1185">Reference proteome</keyword>
<feature type="transmembrane region" description="Helical" evidence="2">
    <location>
        <begin position="326"/>
        <end position="348"/>
    </location>
</feature>
<dbReference type="AlphaFoldDB" id="A0A6A5WTA3"/>
<keyword evidence="2" id="KW-1133">Transmembrane helix</keyword>
<dbReference type="Proteomes" id="UP000799779">
    <property type="component" value="Unassembled WGS sequence"/>
</dbReference>
<feature type="region of interest" description="Disordered" evidence="1">
    <location>
        <begin position="1"/>
        <end position="30"/>
    </location>
</feature>
<evidence type="ECO:0000313" key="4">
    <source>
        <dbReference type="Proteomes" id="UP000799779"/>
    </source>
</evidence>